<keyword evidence="2" id="KW-1185">Reference proteome</keyword>
<evidence type="ECO:0000313" key="2">
    <source>
        <dbReference type="Proteomes" id="UP000002431"/>
    </source>
</evidence>
<name>Q1J2P6_DEIGD</name>
<proteinExistence type="predicted"/>
<organism evidence="1 2">
    <name type="scientific">Deinococcus geothermalis (strain DSM 11300 / CIP 105573 / AG-3a)</name>
    <dbReference type="NCBI Taxonomy" id="319795"/>
    <lineage>
        <taxon>Bacteria</taxon>
        <taxon>Thermotogati</taxon>
        <taxon>Deinococcota</taxon>
        <taxon>Deinococci</taxon>
        <taxon>Deinococcales</taxon>
        <taxon>Deinococcaceae</taxon>
        <taxon>Deinococcus</taxon>
    </lineage>
</organism>
<accession>Q1J2P6</accession>
<reference evidence="1" key="1">
    <citation type="submission" date="2006-04" db="EMBL/GenBank/DDBJ databases">
        <title>Complete sequence of plasmid1 pDGEO01 of Deinococcus geothermalis DSM 11300.</title>
        <authorList>
            <consortium name="US DOE Joint Genome Institute"/>
            <person name="Copeland A."/>
            <person name="Lucas S."/>
            <person name="Lapidus A."/>
            <person name="Barry K."/>
            <person name="Detter J.C."/>
            <person name="Glavina del Rio T."/>
            <person name="Hammon N."/>
            <person name="Israni S."/>
            <person name="Dalin E."/>
            <person name="Tice H."/>
            <person name="Pitluck S."/>
            <person name="Brettin T."/>
            <person name="Bruce D."/>
            <person name="Han C."/>
            <person name="Tapia R."/>
            <person name="Saunders E."/>
            <person name="Gilna P."/>
            <person name="Schmutz J."/>
            <person name="Larimer F."/>
            <person name="Land M."/>
            <person name="Hauser L."/>
            <person name="Kyrpides N."/>
            <person name="Kim E."/>
            <person name="Daly M.J."/>
            <person name="Fredrickson J.K."/>
            <person name="Makarova K.S."/>
            <person name="Gaidamakova E.K."/>
            <person name="Zhai M."/>
            <person name="Richardson P."/>
        </authorList>
    </citation>
    <scope>NUCLEOTIDE SEQUENCE</scope>
    <source>
        <strain evidence="1">DSM 11300</strain>
        <plasmid evidence="1">pDGEO01</plasmid>
    </source>
</reference>
<evidence type="ECO:0000313" key="1">
    <source>
        <dbReference type="EMBL" id="ABF44238.1"/>
    </source>
</evidence>
<sequence length="185" mass="20771">MTSLSDRGLKGALHDSVLAVPLRAPQSVPYAPPRPSAAGANLAARREALERELYVWHLRRLAARRHRNPAGEAEATHRIQLVEAQLRSLARQLAEVPSRVTRPGLPYLYVITVPERGDWPAETWHLDTHTLPAELRTRLTAYLHSGTRRLPYRVTNGRYRPQRGVPEDTRALLAALMAYAQLQTG</sequence>
<dbReference type="KEGG" id="dge:Dgeo_2807"/>
<geneLocation type="plasmid" evidence="1 2">
    <name>pDGEO01</name>
</geneLocation>
<dbReference type="AlphaFoldDB" id="Q1J2P6"/>
<protein>
    <submittedName>
        <fullName evidence="1">Uncharacterized protein</fullName>
    </submittedName>
</protein>
<dbReference type="RefSeq" id="WP_011525769.1">
    <property type="nucleotide sequence ID" value="NC_008010.2"/>
</dbReference>
<gene>
    <name evidence="1" type="ordered locus">Dgeo_2807</name>
</gene>
<dbReference type="EMBL" id="CP000358">
    <property type="protein sequence ID" value="ABF44238.1"/>
    <property type="molecule type" value="Genomic_DNA"/>
</dbReference>
<dbReference type="Proteomes" id="UP000002431">
    <property type="component" value="Plasmid pDGEO01"/>
</dbReference>
<keyword evidence="1" id="KW-0614">Plasmid</keyword>
<dbReference type="HOGENOM" id="CLU_1459036_0_0_0"/>